<evidence type="ECO:0000256" key="3">
    <source>
        <dbReference type="ARBA" id="ARBA00022989"/>
    </source>
</evidence>
<dbReference type="STRING" id="27349.A0A0L6VKG3"/>
<evidence type="ECO:0000256" key="2">
    <source>
        <dbReference type="ARBA" id="ARBA00022692"/>
    </source>
</evidence>
<dbReference type="InterPro" id="IPR023271">
    <property type="entry name" value="Aquaporin-like"/>
</dbReference>
<comment type="caution">
    <text evidence="6">The sequence shown here is derived from an EMBL/GenBank/DDBJ whole genome shotgun (WGS) entry which is preliminary data.</text>
</comment>
<evidence type="ECO:0000256" key="1">
    <source>
        <dbReference type="ARBA" id="ARBA00004141"/>
    </source>
</evidence>
<comment type="subcellular location">
    <subcellularLocation>
        <location evidence="1">Membrane</location>
        <topology evidence="1">Multi-pass membrane protein</topology>
    </subcellularLocation>
</comment>
<keyword evidence="4 5" id="KW-0472">Membrane</keyword>
<proteinExistence type="predicted"/>
<keyword evidence="3 5" id="KW-1133">Transmembrane helix</keyword>
<feature type="transmembrane region" description="Helical" evidence="5">
    <location>
        <begin position="46"/>
        <end position="68"/>
    </location>
</feature>
<evidence type="ECO:0000256" key="5">
    <source>
        <dbReference type="SAM" id="Phobius"/>
    </source>
</evidence>
<gene>
    <name evidence="6" type="ORF">VP01_14604g1</name>
</gene>
<dbReference type="EMBL" id="LAVV01005115">
    <property type="protein sequence ID" value="KNZ61042.1"/>
    <property type="molecule type" value="Genomic_DNA"/>
</dbReference>
<feature type="transmembrane region" description="Helical" evidence="5">
    <location>
        <begin position="9"/>
        <end position="26"/>
    </location>
</feature>
<protein>
    <submittedName>
        <fullName evidence="6">Uncharacterized protein</fullName>
    </submittedName>
</protein>
<evidence type="ECO:0000256" key="4">
    <source>
        <dbReference type="ARBA" id="ARBA00023136"/>
    </source>
</evidence>
<feature type="non-terminal residue" evidence="6">
    <location>
        <position position="1"/>
    </location>
</feature>
<dbReference type="VEuPathDB" id="FungiDB:VP01_14604g1"/>
<dbReference type="Gene3D" id="1.20.1080.10">
    <property type="entry name" value="Glycerol uptake facilitator protein"/>
    <property type="match status" value="1"/>
</dbReference>
<dbReference type="Proteomes" id="UP000037035">
    <property type="component" value="Unassembled WGS sequence"/>
</dbReference>
<dbReference type="GO" id="GO:0016020">
    <property type="term" value="C:membrane"/>
    <property type="evidence" value="ECO:0007669"/>
    <property type="project" value="UniProtKB-SubCell"/>
</dbReference>
<sequence length="136" mass="14865">RTHILSSPLLIKILGSITAAALINSLPGKLAVNCSLHPDISPAQGVVIEGFITAALTLTVLFGELSLVTLIMSPSRPYTDVFIHLFEQLPLKNIVLLPSPPAPLDWFFLPPTYLVSSTQEQLWVYKFCRTILAPSN</sequence>
<reference evidence="6 7" key="1">
    <citation type="submission" date="2015-08" db="EMBL/GenBank/DDBJ databases">
        <title>Next Generation Sequencing and Analysis of the Genome of Puccinia sorghi L Schw, the Causal Agent of Maize Common Rust.</title>
        <authorList>
            <person name="Rochi L."/>
            <person name="Burguener G."/>
            <person name="Darino M."/>
            <person name="Turjanski A."/>
            <person name="Kreff E."/>
            <person name="Dieguez M.J."/>
            <person name="Sacco F."/>
        </authorList>
    </citation>
    <scope>NUCLEOTIDE SEQUENCE [LARGE SCALE GENOMIC DNA]</scope>
    <source>
        <strain evidence="6 7">RO10H11247</strain>
    </source>
</reference>
<dbReference type="SUPFAM" id="SSF81338">
    <property type="entry name" value="Aquaporin-like"/>
    <property type="match status" value="1"/>
</dbReference>
<name>A0A0L6VKG3_9BASI</name>
<keyword evidence="7" id="KW-1185">Reference proteome</keyword>
<keyword evidence="2 5" id="KW-0812">Transmembrane</keyword>
<organism evidence="6 7">
    <name type="scientific">Puccinia sorghi</name>
    <dbReference type="NCBI Taxonomy" id="27349"/>
    <lineage>
        <taxon>Eukaryota</taxon>
        <taxon>Fungi</taxon>
        <taxon>Dikarya</taxon>
        <taxon>Basidiomycota</taxon>
        <taxon>Pucciniomycotina</taxon>
        <taxon>Pucciniomycetes</taxon>
        <taxon>Pucciniales</taxon>
        <taxon>Pucciniaceae</taxon>
        <taxon>Puccinia</taxon>
    </lineage>
</organism>
<evidence type="ECO:0000313" key="7">
    <source>
        <dbReference type="Proteomes" id="UP000037035"/>
    </source>
</evidence>
<evidence type="ECO:0000313" key="6">
    <source>
        <dbReference type="EMBL" id="KNZ61042.1"/>
    </source>
</evidence>
<dbReference type="AlphaFoldDB" id="A0A0L6VKG3"/>
<accession>A0A0L6VKG3</accession>